<proteinExistence type="predicted"/>
<keyword evidence="1" id="KW-0472">Membrane</keyword>
<dbReference type="Pfam" id="PF10327">
    <property type="entry name" value="7TM_GPCR_Sri"/>
    <property type="match status" value="1"/>
</dbReference>
<evidence type="ECO:0000313" key="2">
    <source>
        <dbReference type="EMBL" id="EFO95066.1"/>
    </source>
</evidence>
<reference evidence="2" key="1">
    <citation type="submission" date="2007-07" db="EMBL/GenBank/DDBJ databases">
        <title>PCAP assembly of the Caenorhabditis remanei genome.</title>
        <authorList>
            <consortium name="The Caenorhabditis remanei Sequencing Consortium"/>
            <person name="Wilson R.K."/>
        </authorList>
    </citation>
    <scope>NUCLEOTIDE SEQUENCE [LARGE SCALE GENOMIC DNA]</scope>
    <source>
        <strain evidence="2">PB4641</strain>
    </source>
</reference>
<dbReference type="InParanoid" id="E3LI30"/>
<dbReference type="HOGENOM" id="CLU_042960_1_1_1"/>
<evidence type="ECO:0000256" key="1">
    <source>
        <dbReference type="SAM" id="Phobius"/>
    </source>
</evidence>
<protein>
    <submittedName>
        <fullName evidence="2">CRE-SRH-233 protein</fullName>
    </submittedName>
</protein>
<evidence type="ECO:0000313" key="3">
    <source>
        <dbReference type="Proteomes" id="UP000008281"/>
    </source>
</evidence>
<accession>E3LI30</accession>
<dbReference type="OMA" id="FKMQKKF"/>
<organism evidence="3">
    <name type="scientific">Caenorhabditis remanei</name>
    <name type="common">Caenorhabditis vulgaris</name>
    <dbReference type="NCBI Taxonomy" id="31234"/>
    <lineage>
        <taxon>Eukaryota</taxon>
        <taxon>Metazoa</taxon>
        <taxon>Ecdysozoa</taxon>
        <taxon>Nematoda</taxon>
        <taxon>Chromadorea</taxon>
        <taxon>Rhabditida</taxon>
        <taxon>Rhabditina</taxon>
        <taxon>Rhabditomorpha</taxon>
        <taxon>Rhabditoidea</taxon>
        <taxon>Rhabditidae</taxon>
        <taxon>Peloderinae</taxon>
        <taxon>Caenorhabditis</taxon>
    </lineage>
</organism>
<gene>
    <name evidence="2" type="primary">Cre-srh-233</name>
    <name evidence="2" type="ORF">CRE_09306</name>
</gene>
<dbReference type="InterPro" id="IPR053220">
    <property type="entry name" value="Nematode_rcpt-like_serp_H"/>
</dbReference>
<feature type="transmembrane region" description="Helical" evidence="1">
    <location>
        <begin position="150"/>
        <end position="176"/>
    </location>
</feature>
<dbReference type="PANTHER" id="PTHR22941">
    <property type="entry name" value="SERPENTINE RECEPTOR"/>
    <property type="match status" value="1"/>
</dbReference>
<feature type="transmembrane region" description="Helical" evidence="1">
    <location>
        <begin position="13"/>
        <end position="38"/>
    </location>
</feature>
<sequence length="295" mass="34129">MCAPEEHFLDSPFVFSLFLHVMTSISTPIHFLGLYMILFKTPKSMGSMKWYLLNLHIWIVLFDYFVGLLIIPIMLLPRFAAFGLGILSHLGFSAMLQTFLVLTILGLLVIFGYLAPDQKIAKQNFIENMPCLPDYILHAHIFVICEDFTYHLILMISFTGLVSFEVLAFVGFLIYNSIQQLLKKQISKRTFKMQKKFFIALIIQIGVPMIMLLIPFLYEWMSIMFNYYNQSYNNLPMITESMHGLVSTIVTLSVHKPYRKALRAMLSRHLGLFSHSGKHICCHTKRSIISPIHLY</sequence>
<dbReference type="OrthoDB" id="5860679at2759"/>
<dbReference type="Pfam" id="PF10318">
    <property type="entry name" value="7TM_GPCR_Srh"/>
    <property type="match status" value="1"/>
</dbReference>
<dbReference type="AlphaFoldDB" id="E3LI30"/>
<dbReference type="InterPro" id="IPR019422">
    <property type="entry name" value="7TM_GPCR_serpentine_rcpt_Srh"/>
</dbReference>
<feature type="transmembrane region" description="Helical" evidence="1">
    <location>
        <begin position="94"/>
        <end position="114"/>
    </location>
</feature>
<dbReference type="eggNOG" id="ENOG502TFM3">
    <property type="taxonomic scope" value="Eukaryota"/>
</dbReference>
<dbReference type="Proteomes" id="UP000008281">
    <property type="component" value="Unassembled WGS sequence"/>
</dbReference>
<keyword evidence="1" id="KW-0812">Transmembrane</keyword>
<name>E3LI30_CAERE</name>
<dbReference type="PANTHER" id="PTHR22941:SF2">
    <property type="entry name" value="SERPENTINE RECEPTOR, CLASS H-RELATED"/>
    <property type="match status" value="1"/>
</dbReference>
<keyword evidence="3" id="KW-1185">Reference proteome</keyword>
<feature type="transmembrane region" description="Helical" evidence="1">
    <location>
        <begin position="50"/>
        <end position="74"/>
    </location>
</feature>
<dbReference type="EMBL" id="DS268409">
    <property type="protein sequence ID" value="EFO95066.1"/>
    <property type="molecule type" value="Genomic_DNA"/>
</dbReference>
<dbReference type="InterPro" id="IPR019429">
    <property type="entry name" value="7TM_GPCR_serpentine_rcpt_Sri"/>
</dbReference>
<keyword evidence="1" id="KW-1133">Transmembrane helix</keyword>
<feature type="transmembrane region" description="Helical" evidence="1">
    <location>
        <begin position="197"/>
        <end position="218"/>
    </location>
</feature>
<dbReference type="SUPFAM" id="SSF81321">
    <property type="entry name" value="Family A G protein-coupled receptor-like"/>
    <property type="match status" value="1"/>
</dbReference>